<evidence type="ECO:0000256" key="2">
    <source>
        <dbReference type="SAM" id="Phobius"/>
    </source>
</evidence>
<name>A0AAV9IKU8_9RHOD</name>
<sequence length="394" mass="45563">MATSLKRSRVECDLDTKVFLKSRNDYSVLSKRHIPKLPLGLANLGNTCFMSAVIQVLFYLKDFRNFILVEENLNVLNKVDTHLYSIEQDLEIAKSLRNLFLELQKVRENENAQTYVSPTSFHTCLKKYAYELFNFQQQDAHEFLRFLLASIQNLFANKTANTVKTNQENSCSNNGHPFKDVIESLFGGTVVTKTRCLECENETSHNETFLDISLPVFGRRSISWAISNCCKREVLMGNNKYACENCLTYTEAERYWSFLELPPILIFHLKLFSHNTRKLNQVPPCPVELKMTRWCDSKVDNSLKTYRLSAIIVHQGFGLGEGHYYTFVSSQLTDYISCSKHPDDENISIRHTVPWYCLNDTKTFVISESDLMKRLFESSASIETPYILFYVKEA</sequence>
<dbReference type="GO" id="GO:0005829">
    <property type="term" value="C:cytosol"/>
    <property type="evidence" value="ECO:0007669"/>
    <property type="project" value="TreeGrafter"/>
</dbReference>
<dbReference type="SUPFAM" id="SSF54001">
    <property type="entry name" value="Cysteine proteinases"/>
    <property type="match status" value="1"/>
</dbReference>
<keyword evidence="2" id="KW-1133">Transmembrane helix</keyword>
<comment type="catalytic activity">
    <reaction evidence="1">
        <text>Thiol-dependent hydrolysis of ester, thioester, amide, peptide and isopeptide bonds formed by the C-terminal Gly of ubiquitin (a 76-residue protein attached to proteins as an intracellular targeting signal).</text>
        <dbReference type="EC" id="3.4.19.12"/>
    </reaction>
</comment>
<dbReference type="InterPro" id="IPR038765">
    <property type="entry name" value="Papain-like_cys_pep_sf"/>
</dbReference>
<dbReference type="Pfam" id="PF00443">
    <property type="entry name" value="UCH"/>
    <property type="match status" value="1"/>
</dbReference>
<comment type="caution">
    <text evidence="4">The sequence shown here is derived from an EMBL/GenBank/DDBJ whole genome shotgun (WGS) entry which is preliminary data.</text>
</comment>
<gene>
    <name evidence="4" type="ORF">GAYE_SCF47G5934</name>
</gene>
<dbReference type="Gene3D" id="3.90.70.10">
    <property type="entry name" value="Cysteine proteinases"/>
    <property type="match status" value="1"/>
</dbReference>
<dbReference type="GO" id="GO:0005634">
    <property type="term" value="C:nucleus"/>
    <property type="evidence" value="ECO:0007669"/>
    <property type="project" value="TreeGrafter"/>
</dbReference>
<dbReference type="InterPro" id="IPR050164">
    <property type="entry name" value="Peptidase_C19"/>
</dbReference>
<dbReference type="InterPro" id="IPR001394">
    <property type="entry name" value="Peptidase_C19_UCH"/>
</dbReference>
<dbReference type="InterPro" id="IPR028889">
    <property type="entry name" value="USP"/>
</dbReference>
<comment type="similarity">
    <text evidence="1">Belongs to the peptidase C19 family.</text>
</comment>
<evidence type="ECO:0000313" key="5">
    <source>
        <dbReference type="Proteomes" id="UP001300502"/>
    </source>
</evidence>
<keyword evidence="1" id="KW-0788">Thiol protease</keyword>
<dbReference type="PANTHER" id="PTHR24006">
    <property type="entry name" value="UBIQUITIN CARBOXYL-TERMINAL HYDROLASE"/>
    <property type="match status" value="1"/>
</dbReference>
<keyword evidence="5" id="KW-1185">Reference proteome</keyword>
<dbReference type="EC" id="3.4.19.12" evidence="1"/>
<protein>
    <recommendedName>
        <fullName evidence="1">Ubiquitin carboxyl-terminal hydrolase</fullName>
        <ecNumber evidence="1">3.4.19.12</ecNumber>
    </recommendedName>
</protein>
<keyword evidence="1" id="KW-0378">Hydrolase</keyword>
<organism evidence="4 5">
    <name type="scientific">Galdieria yellowstonensis</name>
    <dbReference type="NCBI Taxonomy" id="3028027"/>
    <lineage>
        <taxon>Eukaryota</taxon>
        <taxon>Rhodophyta</taxon>
        <taxon>Bangiophyceae</taxon>
        <taxon>Galdieriales</taxon>
        <taxon>Galdieriaceae</taxon>
        <taxon>Galdieria</taxon>
    </lineage>
</organism>
<dbReference type="PROSITE" id="PS00972">
    <property type="entry name" value="USP_1"/>
    <property type="match status" value="1"/>
</dbReference>
<dbReference type="PROSITE" id="PS50235">
    <property type="entry name" value="USP_3"/>
    <property type="match status" value="1"/>
</dbReference>
<dbReference type="GO" id="GO:0016579">
    <property type="term" value="P:protein deubiquitination"/>
    <property type="evidence" value="ECO:0007669"/>
    <property type="project" value="InterPro"/>
</dbReference>
<keyword evidence="2" id="KW-0472">Membrane</keyword>
<proteinExistence type="inferred from homology"/>
<dbReference type="GO" id="GO:0006508">
    <property type="term" value="P:proteolysis"/>
    <property type="evidence" value="ECO:0007669"/>
    <property type="project" value="UniProtKB-KW"/>
</dbReference>
<evidence type="ECO:0000313" key="4">
    <source>
        <dbReference type="EMBL" id="KAK4528000.1"/>
    </source>
</evidence>
<dbReference type="GO" id="GO:0004843">
    <property type="term" value="F:cysteine-type deubiquitinase activity"/>
    <property type="evidence" value="ECO:0007669"/>
    <property type="project" value="UniProtKB-UniRule"/>
</dbReference>
<keyword evidence="2" id="KW-0812">Transmembrane</keyword>
<accession>A0AAV9IKU8</accession>
<dbReference type="AlphaFoldDB" id="A0AAV9IKU8"/>
<dbReference type="InterPro" id="IPR018200">
    <property type="entry name" value="USP_CS"/>
</dbReference>
<feature type="domain" description="USP" evidence="3">
    <location>
        <begin position="39"/>
        <end position="393"/>
    </location>
</feature>
<keyword evidence="1" id="KW-0645">Protease</keyword>
<dbReference type="EMBL" id="JANCYU010000058">
    <property type="protein sequence ID" value="KAK4528000.1"/>
    <property type="molecule type" value="Genomic_DNA"/>
</dbReference>
<keyword evidence="1" id="KW-0833">Ubl conjugation pathway</keyword>
<evidence type="ECO:0000256" key="1">
    <source>
        <dbReference type="RuleBase" id="RU366025"/>
    </source>
</evidence>
<feature type="transmembrane region" description="Helical" evidence="2">
    <location>
        <begin position="39"/>
        <end position="60"/>
    </location>
</feature>
<dbReference type="PROSITE" id="PS00973">
    <property type="entry name" value="USP_2"/>
    <property type="match status" value="1"/>
</dbReference>
<evidence type="ECO:0000259" key="3">
    <source>
        <dbReference type="PROSITE" id="PS50235"/>
    </source>
</evidence>
<reference evidence="4 5" key="1">
    <citation type="submission" date="2022-07" db="EMBL/GenBank/DDBJ databases">
        <title>Genome-wide signatures of adaptation to extreme environments.</title>
        <authorList>
            <person name="Cho C.H."/>
            <person name="Yoon H.S."/>
        </authorList>
    </citation>
    <scope>NUCLEOTIDE SEQUENCE [LARGE SCALE GENOMIC DNA]</scope>
    <source>
        <strain evidence="4 5">108.79 E11</strain>
    </source>
</reference>
<dbReference type="Proteomes" id="UP001300502">
    <property type="component" value="Unassembled WGS sequence"/>
</dbReference>